<dbReference type="PANTHER" id="PTHR40252:SF2">
    <property type="entry name" value="BLR0328 PROTEIN"/>
    <property type="match status" value="1"/>
</dbReference>
<dbReference type="Proteomes" id="UP000280960">
    <property type="component" value="Chromosome"/>
</dbReference>
<dbReference type="KEGG" id="bacg:D2962_11890"/>
<dbReference type="PANTHER" id="PTHR40252">
    <property type="entry name" value="BLR0328 PROTEIN"/>
    <property type="match status" value="1"/>
</dbReference>
<organism evidence="2 3">
    <name type="scientific">Biomaibacter acetigenes</name>
    <dbReference type="NCBI Taxonomy" id="2316383"/>
    <lineage>
        <taxon>Bacteria</taxon>
        <taxon>Bacillati</taxon>
        <taxon>Bacillota</taxon>
        <taxon>Clostridia</taxon>
        <taxon>Thermosediminibacterales</taxon>
        <taxon>Tepidanaerobacteraceae</taxon>
        <taxon>Biomaibacter</taxon>
    </lineage>
</organism>
<proteinExistence type="predicted"/>
<feature type="domain" description="FIST" evidence="1">
    <location>
        <begin position="30"/>
        <end position="221"/>
    </location>
</feature>
<evidence type="ECO:0000313" key="2">
    <source>
        <dbReference type="EMBL" id="AYO31208.1"/>
    </source>
</evidence>
<evidence type="ECO:0000313" key="3">
    <source>
        <dbReference type="Proteomes" id="UP000280960"/>
    </source>
</evidence>
<reference evidence="2 3" key="1">
    <citation type="submission" date="2018-10" db="EMBL/GenBank/DDBJ databases">
        <authorList>
            <person name="Zhang X."/>
        </authorList>
    </citation>
    <scope>NUCLEOTIDE SEQUENCE [LARGE SCALE GENOMIC DNA]</scope>
    <source>
        <strain evidence="2 3">SK-G1</strain>
    </source>
</reference>
<dbReference type="SMART" id="SM00897">
    <property type="entry name" value="FIST"/>
    <property type="match status" value="1"/>
</dbReference>
<dbReference type="AlphaFoldDB" id="A0A3G2R814"/>
<accession>A0A3G2R814</accession>
<gene>
    <name evidence="2" type="ORF">D2962_11890</name>
</gene>
<protein>
    <recommendedName>
        <fullName evidence="1">FIST domain-containing protein</fullName>
    </recommendedName>
</protein>
<dbReference type="Pfam" id="PF08495">
    <property type="entry name" value="FIST"/>
    <property type="match status" value="1"/>
</dbReference>
<dbReference type="RefSeq" id="WP_122015089.1">
    <property type="nucleotide sequence ID" value="NZ_CP033169.1"/>
</dbReference>
<dbReference type="EMBL" id="CP033169">
    <property type="protein sequence ID" value="AYO31208.1"/>
    <property type="molecule type" value="Genomic_DNA"/>
</dbReference>
<name>A0A3G2R814_9FIRM</name>
<keyword evidence="3" id="KW-1185">Reference proteome</keyword>
<sequence>MKVGVGFSCEDDPFLAGKLAVEQALGVTGEPAITFLFCTANYDQEIVYKSVKEVIGKSRLIGGSTAGVITAEGVFEKGVGICAIEKGGIEAETLVINPEEIKSLPECNLIEKKLREFTFDSGTLFIFPDCSCDNMPLILRRIYNILGPDFTYIGGGTGDNLSFSSAHQFTERGVEVRSIVIALLRGLKFKVGIGHGWVPWGEPMIVTRSSGKIVYEIDGFPAFDVYSKNLGLKDKSGFAFLGMRHPFGMPCAGTKFLIRDPYQR</sequence>
<dbReference type="InterPro" id="IPR013702">
    <property type="entry name" value="FIST_domain_N"/>
</dbReference>
<evidence type="ECO:0000259" key="1">
    <source>
        <dbReference type="SMART" id="SM00897"/>
    </source>
</evidence>